<evidence type="ECO:0000256" key="1">
    <source>
        <dbReference type="ARBA" id="ARBA00023122"/>
    </source>
</evidence>
<dbReference type="SUPFAM" id="SSF54631">
    <property type="entry name" value="CBS-domain pair"/>
    <property type="match status" value="1"/>
</dbReference>
<gene>
    <name evidence="4" type="ORF">BJ982_001175</name>
</gene>
<dbReference type="EMBL" id="JACHND010000001">
    <property type="protein sequence ID" value="MBB4699631.1"/>
    <property type="molecule type" value="Genomic_DNA"/>
</dbReference>
<dbReference type="AlphaFoldDB" id="A0A7W7D3X0"/>
<dbReference type="InterPro" id="IPR046342">
    <property type="entry name" value="CBS_dom_sf"/>
</dbReference>
<dbReference type="Pfam" id="PF00571">
    <property type="entry name" value="CBS"/>
    <property type="match status" value="2"/>
</dbReference>
<organism evidence="4 5">
    <name type="scientific">Sphaerisporangium siamense</name>
    <dbReference type="NCBI Taxonomy" id="795645"/>
    <lineage>
        <taxon>Bacteria</taxon>
        <taxon>Bacillati</taxon>
        <taxon>Actinomycetota</taxon>
        <taxon>Actinomycetes</taxon>
        <taxon>Streptosporangiales</taxon>
        <taxon>Streptosporangiaceae</taxon>
        <taxon>Sphaerisporangium</taxon>
    </lineage>
</organism>
<evidence type="ECO:0000313" key="4">
    <source>
        <dbReference type="EMBL" id="MBB4699631.1"/>
    </source>
</evidence>
<proteinExistence type="predicted"/>
<dbReference type="RefSeq" id="WP_184877304.1">
    <property type="nucleotide sequence ID" value="NZ_BOOV01000025.1"/>
</dbReference>
<evidence type="ECO:0000313" key="5">
    <source>
        <dbReference type="Proteomes" id="UP000542210"/>
    </source>
</evidence>
<feature type="domain" description="CBS" evidence="3">
    <location>
        <begin position="7"/>
        <end position="63"/>
    </location>
</feature>
<dbReference type="PANTHER" id="PTHR43080">
    <property type="entry name" value="CBS DOMAIN-CONTAINING PROTEIN CBSX3, MITOCHONDRIAL"/>
    <property type="match status" value="1"/>
</dbReference>
<dbReference type="InterPro" id="IPR000644">
    <property type="entry name" value="CBS_dom"/>
</dbReference>
<keyword evidence="5" id="KW-1185">Reference proteome</keyword>
<name>A0A7W7D3X0_9ACTN</name>
<dbReference type="PANTHER" id="PTHR43080:SF26">
    <property type="entry name" value="REGULATORY PROTEIN"/>
    <property type="match status" value="1"/>
</dbReference>
<dbReference type="SMART" id="SM00116">
    <property type="entry name" value="CBS"/>
    <property type="match status" value="2"/>
</dbReference>
<feature type="domain" description="CBS" evidence="3">
    <location>
        <begin position="84"/>
        <end position="139"/>
    </location>
</feature>
<dbReference type="Gene3D" id="3.10.580.10">
    <property type="entry name" value="CBS-domain"/>
    <property type="match status" value="1"/>
</dbReference>
<reference evidence="4 5" key="1">
    <citation type="submission" date="2020-08" db="EMBL/GenBank/DDBJ databases">
        <title>Sequencing the genomes of 1000 actinobacteria strains.</title>
        <authorList>
            <person name="Klenk H.-P."/>
        </authorList>
    </citation>
    <scope>NUCLEOTIDE SEQUENCE [LARGE SCALE GENOMIC DNA]</scope>
    <source>
        <strain evidence="4 5">DSM 45784</strain>
    </source>
</reference>
<dbReference type="InterPro" id="IPR051257">
    <property type="entry name" value="Diverse_CBS-Domain"/>
</dbReference>
<accession>A0A7W7D3X0</accession>
<protein>
    <submittedName>
        <fullName evidence="4">CBS domain-containing protein</fullName>
    </submittedName>
</protein>
<keyword evidence="1 2" id="KW-0129">CBS domain</keyword>
<evidence type="ECO:0000256" key="2">
    <source>
        <dbReference type="PROSITE-ProRule" id="PRU00703"/>
    </source>
</evidence>
<dbReference type="PROSITE" id="PS51371">
    <property type="entry name" value="CBS"/>
    <property type="match status" value="2"/>
</dbReference>
<evidence type="ECO:0000259" key="3">
    <source>
        <dbReference type="PROSITE" id="PS51371"/>
    </source>
</evidence>
<sequence length="199" mass="21272">MLVQEVMTSPAITLRPEDPIRRAIRTLHSHGITAAPVLGDYGELVGIVSEMDLLCGAFEPDPRVSVRRSGGPADPAPRRVGSVMSTQVTTVAEDTDAAVLVDLMVAKRVKSVPVLRDDQVVGMVSRRDLMATLAAPDDEVRRAVLDALRERFPSGPAWEVTVTDGEVELRGHAGGDLDEIAGTLARTVPGVSRVRHTPA</sequence>
<comment type="caution">
    <text evidence="4">The sequence shown here is derived from an EMBL/GenBank/DDBJ whole genome shotgun (WGS) entry which is preliminary data.</text>
</comment>
<dbReference type="Proteomes" id="UP000542210">
    <property type="component" value="Unassembled WGS sequence"/>
</dbReference>